<dbReference type="PROSITE" id="PS51194">
    <property type="entry name" value="HELICASE_CTER"/>
    <property type="match status" value="1"/>
</dbReference>
<dbReference type="PANTHER" id="PTHR44533:SF4">
    <property type="entry name" value="DEAD_H RNA HELICASE, PUTATIVE-RELATED"/>
    <property type="match status" value="1"/>
</dbReference>
<dbReference type="GO" id="GO:0005737">
    <property type="term" value="C:cytoplasm"/>
    <property type="evidence" value="ECO:0007669"/>
    <property type="project" value="TreeGrafter"/>
</dbReference>
<reference evidence="5" key="2">
    <citation type="submission" date="2013-10" db="EMBL/GenBank/DDBJ databases">
        <authorList>
            <person name="Aslett M."/>
        </authorList>
    </citation>
    <scope>NUCLEOTIDE SEQUENCE</scope>
    <source>
        <strain evidence="5">Houghton</strain>
    </source>
</reference>
<keyword evidence="2 5" id="KW-0547">Nucleotide-binding</keyword>
<feature type="domain" description="Helicase C-terminal" evidence="4">
    <location>
        <begin position="46"/>
        <end position="205"/>
    </location>
</feature>
<dbReference type="OrthoDB" id="64767at2759"/>
<evidence type="ECO:0000256" key="1">
    <source>
        <dbReference type="ARBA" id="ARBA00022801"/>
    </source>
</evidence>
<dbReference type="GO" id="GO:0016787">
    <property type="term" value="F:hydrolase activity"/>
    <property type="evidence" value="ECO:0007669"/>
    <property type="project" value="UniProtKB-KW"/>
</dbReference>
<dbReference type="SMART" id="SM00490">
    <property type="entry name" value="HELICc"/>
    <property type="match status" value="1"/>
</dbReference>
<evidence type="ECO:0000256" key="3">
    <source>
        <dbReference type="SAM" id="MobiDB-lite"/>
    </source>
</evidence>
<evidence type="ECO:0000313" key="6">
    <source>
        <dbReference type="Proteomes" id="UP000018050"/>
    </source>
</evidence>
<dbReference type="AlphaFoldDB" id="U6GPQ7"/>
<feature type="region of interest" description="Disordered" evidence="3">
    <location>
        <begin position="1"/>
        <end position="40"/>
    </location>
</feature>
<accession>U6GPQ7</accession>
<evidence type="ECO:0000313" key="5">
    <source>
        <dbReference type="EMBL" id="CDI81263.1"/>
    </source>
</evidence>
<sequence>MEREVRRRMQGMSRQQREAQGLSKEDLMRLEEDEELPPPPVDVAEEIDEEFSFANPKALGTNFDDIRGVIKEVQARSGSKEYSLLSRLLERGVGLFDDGLSKAYRVAVELLYRWGFLRVIICTHALALGMNLPCKSAVFAGDALVLTPTMFKQAGGRAGRRGYDSAGHIIFWELPFKRINRLLEARLPVFSGDFPVTPILTLRTLRLNAQLEGLGIADNNLEARLNPLFLNPLFSISATNGVATEEYLQVLRFFIRYHLRFAADLLLRSGLLCRFNPAAAAAAAGAAAGAAATEDVGLTICGFIAELLFENGSGAVLLLFLLLAGVLSNIAEDSSIKQTEKEKVLLQLLSLCFDPRGAAAVSSGFLLQQLLQQRHAAARQRAGDWAAATGDAAAAAALAAANTQQQNADSLRPFTPEFPPDVQIAVETYKQMALKNLFNCLSAAASALSQRCGRREEEFLLPFTRLSFADKDLLKNKQQQQQEAAAAAAGEPTLLEEYKKNVHVSRLQSPFACLGCELDAELSANIEAIEDSICCFIPFQGEVMCGVPLLREETIPRYDPVSRRCSLQRMHAINSYLIDLYSHGKLARIAAENGIPPENLWRLLHQFVVSIERLNKGLLLLIAGRAPHSLQQRLAKLQALVESIYTRMKAVLKEESA</sequence>
<keyword evidence="1" id="KW-0378">Hydrolase</keyword>
<name>U6GPQ7_EIMAC</name>
<dbReference type="InterPro" id="IPR001650">
    <property type="entry name" value="Helicase_C-like"/>
</dbReference>
<proteinExistence type="predicted"/>
<dbReference type="SUPFAM" id="SSF52540">
    <property type="entry name" value="P-loop containing nucleoside triphosphate hydrolases"/>
    <property type="match status" value="1"/>
</dbReference>
<dbReference type="RefSeq" id="XP_013248966.1">
    <property type="nucleotide sequence ID" value="XM_013393512.1"/>
</dbReference>
<evidence type="ECO:0000256" key="2">
    <source>
        <dbReference type="ARBA" id="ARBA00022806"/>
    </source>
</evidence>
<dbReference type="GeneID" id="25274081"/>
<dbReference type="GO" id="GO:0004386">
    <property type="term" value="F:helicase activity"/>
    <property type="evidence" value="ECO:0007669"/>
    <property type="project" value="UniProtKB-KW"/>
</dbReference>
<gene>
    <name evidence="5" type="ORF">EAH_00060110</name>
</gene>
<dbReference type="InterPro" id="IPR027417">
    <property type="entry name" value="P-loop_NTPase"/>
</dbReference>
<dbReference type="InterPro" id="IPR052431">
    <property type="entry name" value="SKI2_subfamily_helicases"/>
</dbReference>
<keyword evidence="6" id="KW-1185">Reference proteome</keyword>
<dbReference type="EMBL" id="HG671570">
    <property type="protein sequence ID" value="CDI81263.1"/>
    <property type="molecule type" value="Genomic_DNA"/>
</dbReference>
<organism evidence="5 6">
    <name type="scientific">Eimeria acervulina</name>
    <name type="common">Coccidian parasite</name>
    <dbReference type="NCBI Taxonomy" id="5801"/>
    <lineage>
        <taxon>Eukaryota</taxon>
        <taxon>Sar</taxon>
        <taxon>Alveolata</taxon>
        <taxon>Apicomplexa</taxon>
        <taxon>Conoidasida</taxon>
        <taxon>Coccidia</taxon>
        <taxon>Eucoccidiorida</taxon>
        <taxon>Eimeriorina</taxon>
        <taxon>Eimeriidae</taxon>
        <taxon>Eimeria</taxon>
    </lineage>
</organism>
<keyword evidence="2 5" id="KW-0067">ATP-binding</keyword>
<protein>
    <submittedName>
        <fullName evidence="5">DEAD/DEAH box helicase, putative</fullName>
    </submittedName>
</protein>
<dbReference type="OMA" id="PTMFKQA"/>
<keyword evidence="2 5" id="KW-0347">Helicase</keyword>
<evidence type="ECO:0000259" key="4">
    <source>
        <dbReference type="PROSITE" id="PS51194"/>
    </source>
</evidence>
<reference evidence="5" key="1">
    <citation type="submission" date="2013-10" db="EMBL/GenBank/DDBJ databases">
        <title>Genomic analysis of the causative agents of coccidiosis in chickens.</title>
        <authorList>
            <person name="Reid A.J."/>
            <person name="Blake D."/>
            <person name="Billington K."/>
            <person name="Browne H."/>
            <person name="Dunn M."/>
            <person name="Hung S."/>
            <person name="Kawahara F."/>
            <person name="Miranda-Saavedra D."/>
            <person name="Mourier T."/>
            <person name="Nagra H."/>
            <person name="Otto T.D."/>
            <person name="Rawlings N."/>
            <person name="Sanchez A."/>
            <person name="Sanders M."/>
            <person name="Subramaniam C."/>
            <person name="Tay Y."/>
            <person name="Dear P."/>
            <person name="Doerig C."/>
            <person name="Gruber A."/>
            <person name="Parkinson J."/>
            <person name="Shirley M."/>
            <person name="Wan K.L."/>
            <person name="Berriman M."/>
            <person name="Tomley F."/>
            <person name="Pain A."/>
        </authorList>
    </citation>
    <scope>NUCLEOTIDE SEQUENCE</scope>
    <source>
        <strain evidence="5">Houghton</strain>
    </source>
</reference>
<dbReference type="Pfam" id="PF00271">
    <property type="entry name" value="Helicase_C"/>
    <property type="match status" value="1"/>
</dbReference>
<dbReference type="VEuPathDB" id="ToxoDB:EAH_00060110"/>
<dbReference type="Gene3D" id="3.40.50.300">
    <property type="entry name" value="P-loop containing nucleotide triphosphate hydrolases"/>
    <property type="match status" value="1"/>
</dbReference>
<dbReference type="Proteomes" id="UP000018050">
    <property type="component" value="Unassembled WGS sequence"/>
</dbReference>
<dbReference type="PANTHER" id="PTHR44533">
    <property type="entry name" value="DEAD/H RNA HELICASE, PUTATIVE-RELATED"/>
    <property type="match status" value="1"/>
</dbReference>